<dbReference type="Proteomes" id="UP000665561">
    <property type="component" value="Unassembled WGS sequence"/>
</dbReference>
<feature type="domain" description="Flavin reductase like" evidence="5">
    <location>
        <begin position="20"/>
        <end position="176"/>
    </location>
</feature>
<evidence type="ECO:0000256" key="4">
    <source>
        <dbReference type="ARBA" id="ARBA00038054"/>
    </source>
</evidence>
<dbReference type="InterPro" id="IPR002563">
    <property type="entry name" value="Flavin_Rdtase-like_dom"/>
</dbReference>
<evidence type="ECO:0000256" key="2">
    <source>
        <dbReference type="ARBA" id="ARBA00022630"/>
    </source>
</evidence>
<comment type="caution">
    <text evidence="6">The sequence shown here is derived from an EMBL/GenBank/DDBJ whole genome shotgun (WGS) entry which is preliminary data.</text>
</comment>
<dbReference type="EMBL" id="JAAAMV010000024">
    <property type="protein sequence ID" value="NBD26977.1"/>
    <property type="molecule type" value="Genomic_DNA"/>
</dbReference>
<accession>A0ABW9XW90</accession>
<gene>
    <name evidence="6" type="ORF">GT019_24155</name>
</gene>
<dbReference type="RefSeq" id="WP_161745986.1">
    <property type="nucleotide sequence ID" value="NZ_JAAAMV010000024.1"/>
</dbReference>
<evidence type="ECO:0000313" key="6">
    <source>
        <dbReference type="EMBL" id="NBD26977.1"/>
    </source>
</evidence>
<dbReference type="SUPFAM" id="SSF50475">
    <property type="entry name" value="FMN-binding split barrel"/>
    <property type="match status" value="1"/>
</dbReference>
<evidence type="ECO:0000256" key="1">
    <source>
        <dbReference type="ARBA" id="ARBA00001917"/>
    </source>
</evidence>
<name>A0ABW9XW90_9BACL</name>
<dbReference type="Pfam" id="PF01613">
    <property type="entry name" value="Flavin_Reduct"/>
    <property type="match status" value="1"/>
</dbReference>
<evidence type="ECO:0000313" key="7">
    <source>
        <dbReference type="Proteomes" id="UP000665561"/>
    </source>
</evidence>
<keyword evidence="7" id="KW-1185">Reference proteome</keyword>
<keyword evidence="3" id="KW-0288">FMN</keyword>
<proteinExistence type="inferred from homology"/>
<sequence length="202" mass="21663">MISIDPASIGERDNYKLMIGSIIPRPIAWVTTLTDAGTVNAAPFSYFNIVTANPPMLSVSVGRRNGAMKDTARNAAGLGEFVVHIADERNVERMNQTAADFGPEESELEAAGLTPVASEVVRVPGIAEAAVRIECEVERIVPLGGTDGSPACDLLIGRIVRYHFREDVYDDGHIVAAALKPVSRLAGTSYAKLGEVFQLERP</sequence>
<dbReference type="Gene3D" id="2.30.110.10">
    <property type="entry name" value="Electron Transport, Fmn-binding Protein, Chain A"/>
    <property type="match status" value="1"/>
</dbReference>
<protein>
    <submittedName>
        <fullName evidence="6">Flavin reductase family protein</fullName>
    </submittedName>
</protein>
<dbReference type="InterPro" id="IPR012349">
    <property type="entry name" value="Split_barrel_FMN-bd"/>
</dbReference>
<comment type="similarity">
    <text evidence="4">Belongs to the flavoredoxin family.</text>
</comment>
<dbReference type="PANTHER" id="PTHR33798">
    <property type="entry name" value="FLAVOPROTEIN OXYGENASE"/>
    <property type="match status" value="1"/>
</dbReference>
<dbReference type="PANTHER" id="PTHR33798:SF5">
    <property type="entry name" value="FLAVIN REDUCTASE LIKE DOMAIN-CONTAINING PROTEIN"/>
    <property type="match status" value="1"/>
</dbReference>
<dbReference type="SMART" id="SM00903">
    <property type="entry name" value="Flavin_Reduct"/>
    <property type="match status" value="1"/>
</dbReference>
<keyword evidence="2" id="KW-0285">Flavoprotein</keyword>
<comment type="cofactor">
    <cofactor evidence="1">
        <name>FMN</name>
        <dbReference type="ChEBI" id="CHEBI:58210"/>
    </cofactor>
</comment>
<reference evidence="6 7" key="1">
    <citation type="submission" date="2020-01" db="EMBL/GenBank/DDBJ databases">
        <title>Paenibacillus soybeanensis sp. nov. isolated from the nodules of soybean (Glycine max(L.) Merr).</title>
        <authorList>
            <person name="Wang H."/>
        </authorList>
    </citation>
    <scope>NUCLEOTIDE SEQUENCE [LARGE SCALE GENOMIC DNA]</scope>
    <source>
        <strain evidence="6 7">T1</strain>
    </source>
</reference>
<evidence type="ECO:0000259" key="5">
    <source>
        <dbReference type="SMART" id="SM00903"/>
    </source>
</evidence>
<evidence type="ECO:0000256" key="3">
    <source>
        <dbReference type="ARBA" id="ARBA00022643"/>
    </source>
</evidence>
<organism evidence="6 7">
    <name type="scientific">Paenibacillus glycinis</name>
    <dbReference type="NCBI Taxonomy" id="2697035"/>
    <lineage>
        <taxon>Bacteria</taxon>
        <taxon>Bacillati</taxon>
        <taxon>Bacillota</taxon>
        <taxon>Bacilli</taxon>
        <taxon>Bacillales</taxon>
        <taxon>Paenibacillaceae</taxon>
        <taxon>Paenibacillus</taxon>
    </lineage>
</organism>